<dbReference type="EMBL" id="LK932465">
    <property type="protein sequence ID" value="CDS83177.1"/>
    <property type="molecule type" value="Genomic_DNA"/>
</dbReference>
<dbReference type="PANTHER" id="PTHR34773">
    <property type="entry name" value="FLAGELLAR SECRETION CHAPERONE FLIS"/>
    <property type="match status" value="1"/>
</dbReference>
<evidence type="ECO:0000256" key="4">
    <source>
        <dbReference type="ARBA" id="ARBA00022795"/>
    </source>
</evidence>
<evidence type="ECO:0000313" key="7">
    <source>
        <dbReference type="EMBL" id="CDS83312.1"/>
    </source>
</evidence>
<evidence type="ECO:0000256" key="2">
    <source>
        <dbReference type="ARBA" id="ARBA00008787"/>
    </source>
</evidence>
<comment type="subcellular location">
    <subcellularLocation>
        <location evidence="1">Cytoplasm</location>
        <location evidence="1">Cytosol</location>
    </subcellularLocation>
</comment>
<gene>
    <name evidence="6" type="primary">fliS</name>
    <name evidence="8" type="ORF">BN1095_210143</name>
    <name evidence="6" type="ORF">BN1096_160135</name>
    <name evidence="7" type="ORF">BN1097_140137</name>
</gene>
<dbReference type="RefSeq" id="WP_003436036.1">
    <property type="nucleotide sequence ID" value="NZ_BBYB01000122.1"/>
</dbReference>
<keyword evidence="7" id="KW-0969">Cilium</keyword>
<dbReference type="Gene3D" id="1.20.120.340">
    <property type="entry name" value="Flagellar protein FliS"/>
    <property type="match status" value="1"/>
</dbReference>
<name>A0A068ZY04_CLODI</name>
<dbReference type="EMBL" id="LK932861">
    <property type="protein sequence ID" value="CDS98725.1"/>
    <property type="molecule type" value="Genomic_DNA"/>
</dbReference>
<protein>
    <submittedName>
        <fullName evidence="6">Flagellar protein FliS2</fullName>
    </submittedName>
    <submittedName>
        <fullName evidence="7">Putative flagellar protein FliS</fullName>
    </submittedName>
</protein>
<sequence>MELNLAELDKLSKEELLLMLVDGTVKYTNISKEALLNNDYLKAHNELVRVQNIFTELMTTLDQNAGQWAKDMYKVYEFIKSELAIADENKDIKIIDDILPIVKQIRDTWHEVYNQLKI</sequence>
<evidence type="ECO:0000313" key="8">
    <source>
        <dbReference type="EMBL" id="CDS98725.1"/>
    </source>
</evidence>
<keyword evidence="5" id="KW-0143">Chaperone</keyword>
<dbReference type="GO" id="GO:0005829">
    <property type="term" value="C:cytosol"/>
    <property type="evidence" value="ECO:0007669"/>
    <property type="project" value="UniProtKB-SubCell"/>
</dbReference>
<dbReference type="AlphaFoldDB" id="A0A068ZY04"/>
<comment type="similarity">
    <text evidence="2">Belongs to the FliS family.</text>
</comment>
<dbReference type="GO" id="GO:0071973">
    <property type="term" value="P:bacterial-type flagellum-dependent cell motility"/>
    <property type="evidence" value="ECO:0007669"/>
    <property type="project" value="TreeGrafter"/>
</dbReference>
<proteinExistence type="inferred from homology"/>
<dbReference type="InterPro" id="IPR036584">
    <property type="entry name" value="FliS_sf"/>
</dbReference>
<reference evidence="7" key="1">
    <citation type="submission" date="2014-07" db="EMBL/GenBank/DDBJ databases">
        <authorList>
            <person name="Monot Marc"/>
        </authorList>
    </citation>
    <scope>NUCLEOTIDE SEQUENCE</scope>
    <source>
        <strain evidence="8">7032989</strain>
        <strain evidence="7">7032994</strain>
    </source>
</reference>
<evidence type="ECO:0000313" key="6">
    <source>
        <dbReference type="EMBL" id="CDS83177.1"/>
    </source>
</evidence>
<keyword evidence="7" id="KW-0282">Flagellum</keyword>
<accession>A0A068ZY04</accession>
<evidence type="ECO:0000256" key="5">
    <source>
        <dbReference type="ARBA" id="ARBA00023186"/>
    </source>
</evidence>
<dbReference type="SUPFAM" id="SSF101116">
    <property type="entry name" value="Flagellar export chaperone FliS"/>
    <property type="match status" value="1"/>
</dbReference>
<evidence type="ECO:0000256" key="3">
    <source>
        <dbReference type="ARBA" id="ARBA00022490"/>
    </source>
</evidence>
<dbReference type="PANTHER" id="PTHR34773:SF1">
    <property type="entry name" value="FLAGELLAR SECRETION CHAPERONE FLIS"/>
    <property type="match status" value="1"/>
</dbReference>
<dbReference type="NCBIfam" id="TIGR00208">
    <property type="entry name" value="fliS"/>
    <property type="match status" value="1"/>
</dbReference>
<organism evidence="7">
    <name type="scientific">Clostridioides difficile</name>
    <name type="common">Peptoclostridium difficile</name>
    <dbReference type="NCBI Taxonomy" id="1496"/>
    <lineage>
        <taxon>Bacteria</taxon>
        <taxon>Bacillati</taxon>
        <taxon>Bacillota</taxon>
        <taxon>Clostridia</taxon>
        <taxon>Peptostreptococcales</taxon>
        <taxon>Peptostreptococcaceae</taxon>
        <taxon>Clostridioides</taxon>
    </lineage>
</organism>
<dbReference type="InterPro" id="IPR003713">
    <property type="entry name" value="FliS"/>
</dbReference>
<dbReference type="EMBL" id="LK932347">
    <property type="protein sequence ID" value="CDS83312.1"/>
    <property type="molecule type" value="Genomic_DNA"/>
</dbReference>
<keyword evidence="3" id="KW-0963">Cytoplasm</keyword>
<dbReference type="GO" id="GO:0044780">
    <property type="term" value="P:bacterial-type flagellum assembly"/>
    <property type="evidence" value="ECO:0007669"/>
    <property type="project" value="InterPro"/>
</dbReference>
<evidence type="ECO:0000256" key="1">
    <source>
        <dbReference type="ARBA" id="ARBA00004514"/>
    </source>
</evidence>
<dbReference type="Pfam" id="PF02561">
    <property type="entry name" value="FliS"/>
    <property type="match status" value="1"/>
</dbReference>
<keyword evidence="7" id="KW-0966">Cell projection</keyword>
<dbReference type="PATRIC" id="fig|1496.1373.peg.3102"/>
<dbReference type="PIRSF" id="PIRSF039090">
    <property type="entry name" value="Flis"/>
    <property type="match status" value="1"/>
</dbReference>
<dbReference type="GeneID" id="66352787"/>
<dbReference type="CDD" id="cd16098">
    <property type="entry name" value="FliS"/>
    <property type="match status" value="1"/>
</dbReference>
<keyword evidence="4" id="KW-1005">Bacterial flagellum biogenesis</keyword>